<dbReference type="AlphaFoldDB" id="Q3IEG9"/>
<sequence>MCSIYMLVKVSYESFVEEDLDKIVDLIFRLLQHGFKQLTD</sequence>
<dbReference type="Proteomes" id="UP000006843">
    <property type="component" value="Chromosome I"/>
</dbReference>
<dbReference type="EMBL" id="CR954246">
    <property type="protein sequence ID" value="CAI85529.1"/>
    <property type="molecule type" value="Genomic_DNA"/>
</dbReference>
<accession>Q3IEG9</accession>
<gene>
    <name evidence="1" type="ordered locus">PSHAa0431</name>
</gene>
<proteinExistence type="predicted"/>
<protein>
    <submittedName>
        <fullName evidence="1">Orphan protein</fullName>
    </submittedName>
</protein>
<dbReference type="KEGG" id="pha:PSHAa0431"/>
<evidence type="ECO:0000313" key="2">
    <source>
        <dbReference type="Proteomes" id="UP000006843"/>
    </source>
</evidence>
<keyword evidence="2" id="KW-1185">Reference proteome</keyword>
<reference evidence="1 2" key="1">
    <citation type="journal article" date="2005" name="Genome Res.">
        <title>Coping with cold: the genome of the versatile marine Antarctica bacterium Pseudoalteromonas haloplanktis TAC125.</title>
        <authorList>
            <person name="Medigue C."/>
            <person name="Krin E."/>
            <person name="Pascal G."/>
            <person name="Barbe V."/>
            <person name="Bernsel A."/>
            <person name="Bertin P."/>
            <person name="Cheung F."/>
            <person name="Cruveiller S."/>
            <person name="Damico S."/>
            <person name="Duilio A."/>
            <person name="Fang G."/>
            <person name="Feller G."/>
            <person name="Mangenot S."/>
            <person name="Marino G."/>
            <person name="Nilsson J."/>
            <person name="Parilli E."/>
            <person name="Rocha E."/>
            <person name="Rouy Z."/>
            <person name="Sekowska A."/>
            <person name="Tutino M.L."/>
            <person name="Vallenet D."/>
            <person name="von Heijne G."/>
            <person name="Danchin A."/>
        </authorList>
    </citation>
    <scope>NUCLEOTIDE SEQUENCE [LARGE SCALE GENOMIC DNA]</scope>
    <source>
        <strain evidence="2">TAC 125</strain>
    </source>
</reference>
<dbReference type="HOGENOM" id="CLU_3295174_0_0_6"/>
<organism evidence="1 2">
    <name type="scientific">Pseudoalteromonas translucida (strain TAC 125)</name>
    <dbReference type="NCBI Taxonomy" id="326442"/>
    <lineage>
        <taxon>Bacteria</taxon>
        <taxon>Pseudomonadati</taxon>
        <taxon>Pseudomonadota</taxon>
        <taxon>Gammaproteobacteria</taxon>
        <taxon>Alteromonadales</taxon>
        <taxon>Pseudoalteromonadaceae</taxon>
        <taxon>Pseudoalteromonas</taxon>
    </lineage>
</organism>
<name>Q3IEG9_PSET1</name>
<evidence type="ECO:0000313" key="1">
    <source>
        <dbReference type="EMBL" id="CAI85529.1"/>
    </source>
</evidence>